<dbReference type="EMBL" id="JPKZ01000639">
    <property type="protein sequence ID" value="KHN86225.1"/>
    <property type="molecule type" value="Genomic_DNA"/>
</dbReference>
<feature type="compositionally biased region" description="Basic and acidic residues" evidence="8">
    <location>
        <begin position="481"/>
        <end position="504"/>
    </location>
</feature>
<protein>
    <submittedName>
        <fullName evidence="11">BTB and MATH domain-containing protein 15</fullName>
    </submittedName>
</protein>
<evidence type="ECO:0000259" key="9">
    <source>
        <dbReference type="PROSITE" id="PS50097"/>
    </source>
</evidence>
<name>A0A0B2VZ24_TOXCA</name>
<dbReference type="OMA" id="KPWITVG"/>
<feature type="region of interest" description="Disordered" evidence="8">
    <location>
        <begin position="1137"/>
        <end position="1193"/>
    </location>
</feature>
<keyword evidence="3" id="KW-0677">Repeat</keyword>
<feature type="region of interest" description="Disordered" evidence="8">
    <location>
        <begin position="1501"/>
        <end position="1541"/>
    </location>
</feature>
<feature type="region of interest" description="Disordered" evidence="8">
    <location>
        <begin position="1750"/>
        <end position="1791"/>
    </location>
</feature>
<dbReference type="STRING" id="6265.A0A0B2VZ24"/>
<dbReference type="Pfam" id="PF00651">
    <property type="entry name" value="BTB"/>
    <property type="match status" value="1"/>
</dbReference>
<feature type="compositionally biased region" description="Polar residues" evidence="8">
    <location>
        <begin position="1416"/>
        <end position="1444"/>
    </location>
</feature>
<dbReference type="PROSITE" id="PS50157">
    <property type="entry name" value="ZINC_FINGER_C2H2_2"/>
    <property type="match status" value="1"/>
</dbReference>
<evidence type="ECO:0000259" key="10">
    <source>
        <dbReference type="PROSITE" id="PS50157"/>
    </source>
</evidence>
<feature type="compositionally biased region" description="Polar residues" evidence="8">
    <location>
        <begin position="1137"/>
        <end position="1176"/>
    </location>
</feature>
<dbReference type="GO" id="GO:0006357">
    <property type="term" value="P:regulation of transcription by RNA polymerase II"/>
    <property type="evidence" value="ECO:0007669"/>
    <property type="project" value="TreeGrafter"/>
</dbReference>
<feature type="region of interest" description="Disordered" evidence="8">
    <location>
        <begin position="294"/>
        <end position="323"/>
    </location>
</feature>
<keyword evidence="5" id="KW-0862">Zinc</keyword>
<evidence type="ECO:0000256" key="3">
    <source>
        <dbReference type="ARBA" id="ARBA00022737"/>
    </source>
</evidence>
<feature type="region of interest" description="Disordered" evidence="8">
    <location>
        <begin position="523"/>
        <end position="548"/>
    </location>
</feature>
<dbReference type="GO" id="GO:0005634">
    <property type="term" value="C:nucleus"/>
    <property type="evidence" value="ECO:0007669"/>
    <property type="project" value="UniProtKB-SubCell"/>
</dbReference>
<dbReference type="SMART" id="SM00355">
    <property type="entry name" value="ZnF_C2H2"/>
    <property type="match status" value="6"/>
</dbReference>
<proteinExistence type="predicted"/>
<dbReference type="InterPro" id="IPR011333">
    <property type="entry name" value="SKP1/BTB/POZ_sf"/>
</dbReference>
<dbReference type="PANTHER" id="PTHR24404:SF114">
    <property type="entry name" value="KLUMPFUSS, ISOFORM B-RELATED"/>
    <property type="match status" value="1"/>
</dbReference>
<feature type="compositionally biased region" description="Polar residues" evidence="8">
    <location>
        <begin position="1511"/>
        <end position="1522"/>
    </location>
</feature>
<accession>A0A0B2VZ24</accession>
<comment type="caution">
    <text evidence="11">The sequence shown here is derived from an EMBL/GenBank/DDBJ whole genome shotgun (WGS) entry which is preliminary data.</text>
</comment>
<comment type="subcellular location">
    <subcellularLocation>
        <location evidence="1">Nucleus</location>
    </subcellularLocation>
</comment>
<keyword evidence="2" id="KW-0479">Metal-binding</keyword>
<gene>
    <name evidence="11" type="primary">bath-15</name>
    <name evidence="11" type="ORF">Tcan_03326</name>
</gene>
<evidence type="ECO:0000256" key="7">
    <source>
        <dbReference type="PROSITE-ProRule" id="PRU00042"/>
    </source>
</evidence>
<reference evidence="11 12" key="1">
    <citation type="submission" date="2014-11" db="EMBL/GenBank/DDBJ databases">
        <title>Genetic blueprint of the zoonotic pathogen Toxocara canis.</title>
        <authorList>
            <person name="Zhu X.-Q."/>
            <person name="Korhonen P.K."/>
            <person name="Cai H."/>
            <person name="Young N.D."/>
            <person name="Nejsum P."/>
            <person name="von Samson-Himmelstjerna G."/>
            <person name="Boag P.R."/>
            <person name="Tan P."/>
            <person name="Li Q."/>
            <person name="Min J."/>
            <person name="Yang Y."/>
            <person name="Wang X."/>
            <person name="Fang X."/>
            <person name="Hall R.S."/>
            <person name="Hofmann A."/>
            <person name="Sternberg P.W."/>
            <person name="Jex A.R."/>
            <person name="Gasser R.B."/>
        </authorList>
    </citation>
    <scope>NUCLEOTIDE SEQUENCE [LARGE SCALE GENOMIC DNA]</scope>
    <source>
        <strain evidence="11">PN_DK_2014</strain>
    </source>
</reference>
<evidence type="ECO:0000256" key="6">
    <source>
        <dbReference type="ARBA" id="ARBA00023242"/>
    </source>
</evidence>
<keyword evidence="4 7" id="KW-0863">Zinc-finger</keyword>
<feature type="region of interest" description="Disordered" evidence="8">
    <location>
        <begin position="1"/>
        <end position="25"/>
    </location>
</feature>
<feature type="domain" description="BTB" evidence="9">
    <location>
        <begin position="1874"/>
        <end position="1904"/>
    </location>
</feature>
<feature type="region of interest" description="Disordered" evidence="8">
    <location>
        <begin position="235"/>
        <end position="257"/>
    </location>
</feature>
<dbReference type="InterPro" id="IPR050589">
    <property type="entry name" value="Ikaros_C2H2-ZF"/>
</dbReference>
<feature type="compositionally biased region" description="Polar residues" evidence="8">
    <location>
        <begin position="1384"/>
        <end position="1396"/>
    </location>
</feature>
<evidence type="ECO:0000256" key="2">
    <source>
        <dbReference type="ARBA" id="ARBA00022723"/>
    </source>
</evidence>
<feature type="compositionally biased region" description="Low complexity" evidence="8">
    <location>
        <begin position="1528"/>
        <end position="1541"/>
    </location>
</feature>
<evidence type="ECO:0000313" key="12">
    <source>
        <dbReference type="Proteomes" id="UP000031036"/>
    </source>
</evidence>
<dbReference type="GO" id="GO:0000978">
    <property type="term" value="F:RNA polymerase II cis-regulatory region sequence-specific DNA binding"/>
    <property type="evidence" value="ECO:0007669"/>
    <property type="project" value="TreeGrafter"/>
</dbReference>
<keyword evidence="12" id="KW-1185">Reference proteome</keyword>
<dbReference type="GO" id="GO:0008270">
    <property type="term" value="F:zinc ion binding"/>
    <property type="evidence" value="ECO:0007669"/>
    <property type="project" value="UniProtKB-KW"/>
</dbReference>
<feature type="domain" description="C2H2-type" evidence="10">
    <location>
        <begin position="1323"/>
        <end position="1351"/>
    </location>
</feature>
<dbReference type="GO" id="GO:0003700">
    <property type="term" value="F:DNA-binding transcription factor activity"/>
    <property type="evidence" value="ECO:0007669"/>
    <property type="project" value="TreeGrafter"/>
</dbReference>
<dbReference type="InterPro" id="IPR000210">
    <property type="entry name" value="BTB/POZ_dom"/>
</dbReference>
<evidence type="ECO:0000256" key="8">
    <source>
        <dbReference type="SAM" id="MobiDB-lite"/>
    </source>
</evidence>
<evidence type="ECO:0000256" key="1">
    <source>
        <dbReference type="ARBA" id="ARBA00004123"/>
    </source>
</evidence>
<feature type="region of interest" description="Disordered" evidence="8">
    <location>
        <begin position="480"/>
        <end position="504"/>
    </location>
</feature>
<keyword evidence="6" id="KW-0539">Nucleus</keyword>
<feature type="compositionally biased region" description="Low complexity" evidence="8">
    <location>
        <begin position="298"/>
        <end position="316"/>
    </location>
</feature>
<evidence type="ECO:0000256" key="5">
    <source>
        <dbReference type="ARBA" id="ARBA00022833"/>
    </source>
</evidence>
<dbReference type="Gene3D" id="3.30.710.10">
    <property type="entry name" value="Potassium Channel Kv1.1, Chain A"/>
    <property type="match status" value="1"/>
</dbReference>
<feature type="compositionally biased region" description="Low complexity" evidence="8">
    <location>
        <begin position="1397"/>
        <end position="1415"/>
    </location>
</feature>
<dbReference type="PROSITE" id="PS00028">
    <property type="entry name" value="ZINC_FINGER_C2H2_1"/>
    <property type="match status" value="1"/>
</dbReference>
<sequence length="2029" mass="216636">MAMTQTSSCPSTTDFSHSGRQSLPPIHETLMPLRQTRPLPSLRDALSSGSAGQQPALMCGVASNLSPLVSSCSSSPIAATSTIHDSRTVSPRFMPLTTTSSLNGARLNAAASPTPQQPQHELGACSSDAASKSCTSSQSFSSAFVEDGTQQFYAVHAQQSAHNDYPSANQCQSQHQQQQCQQEQQRVQPSTQSASTLALVQEQRVPQQQQPTYRYITLKTDSVTRATYVPASARSPFTSEHYQPRVDPSSESITLAHPSSQRVTYLVSGANTTTSVPTSTSSAHLQRLYAPTGSNALQGQSQHQQQQCQQEQQRVQPSTQSASTLALVQEQRVPQQQQPTYRYITLKTDSVTRATYVPASARSPFTSEHYQPRVDPSSESITLAHPSSQRVTYLVSGANTTTSVPTSTSSAHLQRLYAPTGSNALQGSQIAGGTSSASSPHSCLLSNARQTSSSTAVGGHQFRCSTNYVPLRTFYRSTSINERKASSRSSTKKEPMDAKNVEEEVARNVSQILSASLNQKATASNSPSGLASGSSQSSSAKSSNLSNSSSSAASASLSGLAATSGCGALNTLSTTRKYVCVDCQKSVSCARNLQRHRMSCKSALASSANSSSESQPNLASVPFISARQLGDGNCAEAMERRASHYSADYSGSAHSAAASSSLTTTSVVSYSTTDCMPQTNGSVSSLSTVSNRSAILPDADDRLGPECEDSFLESAVAELAQNDDLSMITPGRLGPECEDSFLESAVAELAQNDDLSMITPGSLASGLLDDERSLPPLAFNEDGLDVCPLPASEQTSFSNSATSNPSGTMAGQIRAASSVDVAALYQCESCNKRVSSSRSLKRHRSTCKLYQLDFGHLLNVQQHTQPRTNVANSACESSPAALGAAVLRSPVSSGGSSTLNVCEHCNRSLCSASNLKRHRATCKAANARNENGSSMAQVSVSSASLPANAQNYENIEVDERERSILDRSYAAAVAASRQSLVMNSSWTSTTRRRTASGGATCASLGSIPQQHTLVTTAADASSNTTLKLGMIANKPWITVGEHLRAQHNQRVIQQRQQQQLLEQQQRSAMQQNACATQSANAALLAGGSMVQQASSGAATAAERSTLSIGSVEQDALMHQQQKCTNFSTMAQFDVASATRSTTHEPNASSVEVATPSSLIKPTSLNTTLPLTDSRQQPPHDAQNKQIGGVDGAPYRCDRGSATVALAEGRADGGEVSGRLLNIPVCDQDQKSAQKETEKSGYSSSKTTSAACFSITSTVSPPLPQCAKNETRPLVSIITTTPLTGRRASDAAPQQTSSAAVFATPVACGGPPTSSYLDPLDYRYECPECQKTYSCRKNVKRHRMAVHKMSPEDVAKAEPVRVLLSSEDPQKRQMALAKAEEKDAQSSTSSGSQMQCMSSRVESSVENSVSLSMASSTQQAAPSLMRASNTAVTSSAPITPSESWSQPVVAYQFTEDDGAQLAKIEEDLRRSAEFKFANFTEPDSESEAKKPVAELAEADTTFNEEYDDPNCRLSSSHRPSITPTAGMVSPSSGPSSNSSTCSSYPITSSNTFMHMSMALPPTATASGFAAQLPPIKSSLTATAPLAVSTQPQQQASLLHIGTRIVGTLVVMTLSSDYSLKRHRSTCVEVKAAAAAAAKAATEAAKHAPQFFQEASSTGQTTYLISSDPMMDQQLQPKSISYATAETNARMTRQLAPLNSKTSEMIMTQTFSAFDDDADNGVLCRVCDCWLPGQREFERHCDELHPVAADPDSTTVANSHDSSVTPPSAFLLSSPNSDIGSHSSAPYSPAGTRKRTLAYDTNDDLGSQCAKSGKHLCQACGKFYSSEWNLERHKRESCPLRAKRSKIGDDKGSSRLTRLDSLDLTPLQPVDPKWVDDCALVVGDSRIGVSRSVLSRSSAYFASLFQYYDSHSDVPLPVPVDPVVFQQAVEVFKGTLPLDDKNIDCVIYMADKFKLKPLYEKCEGFIAEKLPSSSVMHAIRLAEQYRMSEIKQALFDSISIDVFRSLAADEDYRQMGAELKAELLEKWGTFL</sequence>
<dbReference type="PROSITE" id="PS50097">
    <property type="entry name" value="BTB"/>
    <property type="match status" value="1"/>
</dbReference>
<dbReference type="Proteomes" id="UP000031036">
    <property type="component" value="Unassembled WGS sequence"/>
</dbReference>
<feature type="region of interest" description="Disordered" evidence="8">
    <location>
        <begin position="790"/>
        <end position="809"/>
    </location>
</feature>
<feature type="region of interest" description="Disordered" evidence="8">
    <location>
        <begin position="1364"/>
        <end position="1444"/>
    </location>
</feature>
<evidence type="ECO:0000313" key="11">
    <source>
        <dbReference type="EMBL" id="KHN86225.1"/>
    </source>
</evidence>
<dbReference type="InterPro" id="IPR013087">
    <property type="entry name" value="Znf_C2H2_type"/>
</dbReference>
<dbReference type="SMART" id="SM00225">
    <property type="entry name" value="BTB"/>
    <property type="match status" value="1"/>
</dbReference>
<feature type="compositionally biased region" description="Polar residues" evidence="8">
    <location>
        <begin position="1750"/>
        <end position="1784"/>
    </location>
</feature>
<dbReference type="SUPFAM" id="SSF54695">
    <property type="entry name" value="POZ domain"/>
    <property type="match status" value="1"/>
</dbReference>
<evidence type="ECO:0000256" key="4">
    <source>
        <dbReference type="ARBA" id="ARBA00022771"/>
    </source>
</evidence>
<dbReference type="OrthoDB" id="5865602at2759"/>
<organism evidence="11 12">
    <name type="scientific">Toxocara canis</name>
    <name type="common">Canine roundworm</name>
    <dbReference type="NCBI Taxonomy" id="6265"/>
    <lineage>
        <taxon>Eukaryota</taxon>
        <taxon>Metazoa</taxon>
        <taxon>Ecdysozoa</taxon>
        <taxon>Nematoda</taxon>
        <taxon>Chromadorea</taxon>
        <taxon>Rhabditida</taxon>
        <taxon>Spirurina</taxon>
        <taxon>Ascaridomorpha</taxon>
        <taxon>Ascaridoidea</taxon>
        <taxon>Toxocaridae</taxon>
        <taxon>Toxocara</taxon>
    </lineage>
</organism>
<dbReference type="PANTHER" id="PTHR24404">
    <property type="entry name" value="ZINC FINGER PROTEIN"/>
    <property type="match status" value="1"/>
</dbReference>
<feature type="compositionally biased region" description="Polar residues" evidence="8">
    <location>
        <begin position="1"/>
        <end position="21"/>
    </location>
</feature>
<feature type="compositionally biased region" description="Polar residues" evidence="8">
    <location>
        <begin position="792"/>
        <end position="809"/>
    </location>
</feature>